<evidence type="ECO:0000313" key="2">
    <source>
        <dbReference type="EMBL" id="BBB92460.1"/>
    </source>
</evidence>
<dbReference type="OrthoDB" id="2055300at2"/>
<keyword evidence="1" id="KW-1133">Transmembrane helix</keyword>
<keyword evidence="1" id="KW-0472">Membrane</keyword>
<name>A0A348AN12_9FIRM</name>
<keyword evidence="3" id="KW-1185">Reference proteome</keyword>
<dbReference type="Proteomes" id="UP000276437">
    <property type="component" value="Chromosome"/>
</dbReference>
<dbReference type="EMBL" id="AP018449">
    <property type="protein sequence ID" value="BBB92460.1"/>
    <property type="molecule type" value="Genomic_DNA"/>
</dbReference>
<accession>A0A348AN12</accession>
<feature type="transmembrane region" description="Helical" evidence="1">
    <location>
        <begin position="75"/>
        <end position="94"/>
    </location>
</feature>
<protein>
    <recommendedName>
        <fullName evidence="4">DUF3784 domain-containing protein</fullName>
    </recommendedName>
</protein>
<evidence type="ECO:0008006" key="4">
    <source>
        <dbReference type="Google" id="ProtNLM"/>
    </source>
</evidence>
<reference evidence="2 3" key="1">
    <citation type="journal article" date="2018" name="Int. J. Syst. Evol. Microbiol.">
        <title>Methylomusa anaerophila gen. nov., sp. nov., an anaerobic methanol-utilizing bacterium isolated from a microbial fuel cell.</title>
        <authorList>
            <person name="Amano N."/>
            <person name="Yamamuro A."/>
            <person name="Miyahara M."/>
            <person name="Kouzuma A."/>
            <person name="Abe T."/>
            <person name="Watanabe K."/>
        </authorList>
    </citation>
    <scope>NUCLEOTIDE SEQUENCE [LARGE SCALE GENOMIC DNA]</scope>
    <source>
        <strain evidence="2 3">MMFC1</strain>
    </source>
</reference>
<feature type="transmembrane region" description="Helical" evidence="1">
    <location>
        <begin position="49"/>
        <end position="69"/>
    </location>
</feature>
<keyword evidence="1" id="KW-0812">Transmembrane</keyword>
<dbReference type="InterPro" id="IPR017259">
    <property type="entry name" value="UCP037672"/>
</dbReference>
<gene>
    <name evidence="2" type="ORF">MAMMFC1_03153</name>
</gene>
<dbReference type="RefSeq" id="WP_126309329.1">
    <property type="nucleotide sequence ID" value="NZ_AP018449.1"/>
</dbReference>
<evidence type="ECO:0000256" key="1">
    <source>
        <dbReference type="SAM" id="Phobius"/>
    </source>
</evidence>
<evidence type="ECO:0000313" key="3">
    <source>
        <dbReference type="Proteomes" id="UP000276437"/>
    </source>
</evidence>
<sequence>MNLHCIAFGLIFLVVGIAFFIGVGPKWIKAWREMPKEEKNKIRMDDLSKNIGCVFLVASAIFLTSGFSPEFMNTAFMWSMIVWFVLTGLDVAFITKSNRYKSE</sequence>
<feature type="transmembrane region" description="Helical" evidence="1">
    <location>
        <begin position="6"/>
        <end position="28"/>
    </location>
</feature>
<organism evidence="2 3">
    <name type="scientific">Methylomusa anaerophila</name>
    <dbReference type="NCBI Taxonomy" id="1930071"/>
    <lineage>
        <taxon>Bacteria</taxon>
        <taxon>Bacillati</taxon>
        <taxon>Bacillota</taxon>
        <taxon>Negativicutes</taxon>
        <taxon>Selenomonadales</taxon>
        <taxon>Sporomusaceae</taxon>
        <taxon>Methylomusa</taxon>
    </lineage>
</organism>
<dbReference type="KEGG" id="mana:MAMMFC1_03153"/>
<proteinExistence type="predicted"/>
<dbReference type="AlphaFoldDB" id="A0A348AN12"/>
<dbReference type="Pfam" id="PF12650">
    <property type="entry name" value="DUF3784"/>
    <property type="match status" value="1"/>
</dbReference>